<dbReference type="AlphaFoldDB" id="A0A290WW75"/>
<keyword evidence="1" id="KW-0472">Membrane</keyword>
<organism evidence="2 3">
    <name type="scientific">Janthinobacterium svalbardensis</name>
    <dbReference type="NCBI Taxonomy" id="368607"/>
    <lineage>
        <taxon>Bacteria</taxon>
        <taxon>Pseudomonadati</taxon>
        <taxon>Pseudomonadota</taxon>
        <taxon>Betaproteobacteria</taxon>
        <taxon>Burkholderiales</taxon>
        <taxon>Oxalobacteraceae</taxon>
        <taxon>Janthinobacterium</taxon>
    </lineage>
</organism>
<name>A0A290WW75_9BURK</name>
<evidence type="ECO:0000313" key="3">
    <source>
        <dbReference type="Proteomes" id="UP000218437"/>
    </source>
</evidence>
<protein>
    <submittedName>
        <fullName evidence="2">Uncharacterized protein</fullName>
    </submittedName>
</protein>
<dbReference type="RefSeq" id="WP_096235162.1">
    <property type="nucleotide sequence ID" value="NZ_CP023422.1"/>
</dbReference>
<proteinExistence type="predicted"/>
<evidence type="ECO:0000256" key="1">
    <source>
        <dbReference type="SAM" id="Phobius"/>
    </source>
</evidence>
<gene>
    <name evidence="2" type="ORF">CNX70_13910</name>
</gene>
<sequence>MNFEVNVAEEKNADMFSNEIFFTLEGKITEVQIAASTINLLRKIEKNIEEKNLAGGVAAAINGMPGTLATSAMLSLYDGEDMHNFAGLVNGEVVCGVFADADKIKDGDFVRLVVARRGDVLHVHSLLRIEDSLLLMPLNAYCGERAFFWSCMRFARNMTLFVWIVLFSGFFLFIDVSQERKEDLITACGAILLMPPLFCFPFEYWTYKTMRDYSIYAEKIFVAYGFPRPDVFDARGGSTFFENNGNGFFSTNCELALKKHKSKYKI</sequence>
<feature type="transmembrane region" description="Helical" evidence="1">
    <location>
        <begin position="160"/>
        <end position="178"/>
    </location>
</feature>
<dbReference type="Proteomes" id="UP000218437">
    <property type="component" value="Chromosome"/>
</dbReference>
<feature type="transmembrane region" description="Helical" evidence="1">
    <location>
        <begin position="184"/>
        <end position="205"/>
    </location>
</feature>
<keyword evidence="1" id="KW-1133">Transmembrane helix</keyword>
<accession>A0A290WW75</accession>
<evidence type="ECO:0000313" key="2">
    <source>
        <dbReference type="EMBL" id="ATD61137.1"/>
    </source>
</evidence>
<keyword evidence="3" id="KW-1185">Reference proteome</keyword>
<keyword evidence="1" id="KW-0812">Transmembrane</keyword>
<dbReference type="KEGG" id="jsv:CNX70_13910"/>
<reference evidence="2 3" key="1">
    <citation type="submission" date="2017-09" db="EMBL/GenBank/DDBJ databases">
        <title>Complete genome sequence of Janthinobacterium svalbardensis PAMC 27463.</title>
        <authorList>
            <person name="Cho Y.-J."/>
            <person name="Cho A."/>
            <person name="Kim O.-S."/>
            <person name="Lee J.-I."/>
        </authorList>
    </citation>
    <scope>NUCLEOTIDE SEQUENCE [LARGE SCALE GENOMIC DNA]</scope>
    <source>
        <strain evidence="2 3">PAMC 27463</strain>
    </source>
</reference>
<dbReference type="EMBL" id="CP023422">
    <property type="protein sequence ID" value="ATD61137.1"/>
    <property type="molecule type" value="Genomic_DNA"/>
</dbReference>